<dbReference type="OrthoDB" id="28413at2759"/>
<protein>
    <recommendedName>
        <fullName evidence="1">PH domain-containing protein</fullName>
    </recommendedName>
</protein>
<dbReference type="EMBL" id="HE616746">
    <property type="protein sequence ID" value="CCE92663.1"/>
    <property type="molecule type" value="Genomic_DNA"/>
</dbReference>
<dbReference type="GO" id="GO:0000422">
    <property type="term" value="P:autophagy of mitochondrion"/>
    <property type="evidence" value="ECO:0007669"/>
    <property type="project" value="EnsemblFungi"/>
</dbReference>
<dbReference type="GO" id="GO:0035556">
    <property type="term" value="P:intracellular signal transduction"/>
    <property type="evidence" value="ECO:0007669"/>
    <property type="project" value="EnsemblFungi"/>
</dbReference>
<evidence type="ECO:0000313" key="2">
    <source>
        <dbReference type="EMBL" id="CCE92663.1"/>
    </source>
</evidence>
<sequence>MPSSLIQDLQRVRETLELNILLVEDQSRKCFDIIFSPANSSSEPEGCLNLVGDFILKCDSSFLCKTVITDLQFWELLKELLADATADELASYINRILTEILDQPGSHKESLASLCQAVSSDETIMDTLVVNLSTQQLQPRIALRILDCIIGFLTCFKFLSLYSPSDAAHVIPSFLFTCLDTGLWETLTSMLSSHDLRIEIFEKLLPIRRQLFSFLKDVKIDEYETPLKKKLLVALDHTINTGAARQSKFENSPDFDDFAKMSLLQAFDITAFLENENLTFKKTFTEQLLFCSDPFPLFSASLHVCDTLNNLFENIEIESGGQIHNLSFVLNKEQFMYALMDRLLKSWVEAKGKNIEDLNSLLELIPITFDRISKSLSNSLNLTPQGYFRLALDVIREVDYKLSRELQLDSIREARYEKWSSHVNVFENMLSNQVNDYVHHQRLLQLQKGTWVYADNPIDINIKFPRVYFMVLSANQVNLLVKEFPKISERTPLIEDNEILASSDTQQNSDKQNTMVIPLSSISTFKSKEILLNDKTPQDSHLVNVIQKNFYTEVELVDKNNRSVLKIFFDTKEAIYSWLDGIQLVSSAKHPNGLSQGTMDQVETLIDIRKSVQMINLAGDDDMKPVDYSQDDEEYYDINTLKGLTRDFYYE</sequence>
<proteinExistence type="predicted"/>
<gene>
    <name evidence="2" type="primary">TDEL0E04200</name>
    <name evidence="2" type="ORF">TDEL_0E04200</name>
</gene>
<dbReference type="InParanoid" id="G8ZVL9"/>
<dbReference type="InterPro" id="IPR001849">
    <property type="entry name" value="PH_domain"/>
</dbReference>
<reference evidence="2 3" key="1">
    <citation type="journal article" date="2011" name="Proc. Natl. Acad. Sci. U.S.A.">
        <title>Evolutionary erosion of yeast sex chromosomes by mating-type switching accidents.</title>
        <authorList>
            <person name="Gordon J.L."/>
            <person name="Armisen D."/>
            <person name="Proux-Wera E."/>
            <person name="Oheigeartaigh S.S."/>
            <person name="Byrne K.P."/>
            <person name="Wolfe K.H."/>
        </authorList>
    </citation>
    <scope>NUCLEOTIDE SEQUENCE [LARGE SCALE GENOMIC DNA]</scope>
    <source>
        <strain evidence="3">ATCC 10662 / CBS 1146 / NBRC 0425 / NCYC 2629 / NRRL Y-866</strain>
    </source>
</reference>
<dbReference type="GO" id="GO:0005739">
    <property type="term" value="C:mitochondrion"/>
    <property type="evidence" value="ECO:0007669"/>
    <property type="project" value="EnsemblFungi"/>
</dbReference>
<dbReference type="eggNOG" id="ENOG502R0G6">
    <property type="taxonomic scope" value="Eukaryota"/>
</dbReference>
<dbReference type="KEGG" id="tdl:TDEL_0E04200"/>
<keyword evidence="3" id="KW-1185">Reference proteome</keyword>
<dbReference type="Proteomes" id="UP000005627">
    <property type="component" value="Chromosome 5"/>
</dbReference>
<accession>G8ZVL9</accession>
<dbReference type="STRING" id="1076872.G8ZVL9"/>
<dbReference type="AlphaFoldDB" id="G8ZVL9"/>
<evidence type="ECO:0000313" key="3">
    <source>
        <dbReference type="Proteomes" id="UP000005627"/>
    </source>
</evidence>
<dbReference type="Pfam" id="PF16457">
    <property type="entry name" value="PH_12"/>
    <property type="match status" value="1"/>
</dbReference>
<dbReference type="GeneID" id="11504064"/>
<organism evidence="2 3">
    <name type="scientific">Torulaspora delbrueckii</name>
    <name type="common">Yeast</name>
    <name type="synonym">Candida colliculosa</name>
    <dbReference type="NCBI Taxonomy" id="4950"/>
    <lineage>
        <taxon>Eukaryota</taxon>
        <taxon>Fungi</taxon>
        <taxon>Dikarya</taxon>
        <taxon>Ascomycota</taxon>
        <taxon>Saccharomycotina</taxon>
        <taxon>Saccharomycetes</taxon>
        <taxon>Saccharomycetales</taxon>
        <taxon>Saccharomycetaceae</taxon>
        <taxon>Torulaspora</taxon>
    </lineage>
</organism>
<dbReference type="RefSeq" id="XP_003681874.1">
    <property type="nucleotide sequence ID" value="XM_003681826.1"/>
</dbReference>
<dbReference type="HOGENOM" id="CLU_425916_0_0_1"/>
<dbReference type="FunCoup" id="G8ZVL9">
    <property type="interactions" value="17"/>
</dbReference>
<name>G8ZVL9_TORDE</name>
<evidence type="ECO:0000259" key="1">
    <source>
        <dbReference type="Pfam" id="PF16457"/>
    </source>
</evidence>
<dbReference type="GO" id="GO:0005886">
    <property type="term" value="C:plasma membrane"/>
    <property type="evidence" value="ECO:0007669"/>
    <property type="project" value="EnsemblFungi"/>
</dbReference>
<feature type="domain" description="PH" evidence="1">
    <location>
        <begin position="438"/>
        <end position="583"/>
    </location>
</feature>